<name>A0ABV0J2K8_9CYAN</name>
<organism evidence="2 3">
    <name type="scientific">Trichocoleus desertorum GB2-A4</name>
    <dbReference type="NCBI Taxonomy" id="2933944"/>
    <lineage>
        <taxon>Bacteria</taxon>
        <taxon>Bacillati</taxon>
        <taxon>Cyanobacteriota</taxon>
        <taxon>Cyanophyceae</taxon>
        <taxon>Leptolyngbyales</taxon>
        <taxon>Trichocoleusaceae</taxon>
        <taxon>Trichocoleus</taxon>
    </lineage>
</organism>
<sequence length="705" mass="78235">MNQVSQPAGFNTAAEAFSETVPFTTPPVVEPTGSDDQTLPAQPPVSEAVGGVKRSWYLGIDCGTTGFSAVLLDRVSQKLYPIYWRERAGLEAETKSYRLPTAVYLPSQSLTSHGLSETRVAVGSQAIALALRDRDTIAVDTLALPGATELTPELFIQNIKPYLKVGIPHYATATDSWEPVIQWSDYRQIPLSWLQQALQSLLQTLNPVTSNSDVVCGVNGLDAPALKSALAQLEGVILGYPANWPDTYNFNLREAVLEAKLVSRPEQIFFVEDAIAAVLSELRNPNRSQWKGGTLVINAGATTSEMVLVNLPDHLPDLTYSDFSLRSLPYAGNVIDQDIICQLLHPQWFRQSRTANRSNVVETQWHWQAENSALDGLSWDSLGLDTIPLPIPGEPDLETRHRLQQRLESSPLGQGLLEAARHLKLILQHEEQFTFELGDQRWMIMRRQLESQVFLPFIQRLNRELNVLLSQTGLPMQAINQAICTGGTASLPAIARWLRQKLPNATIIQDTYQGDRSLNIGDKTAHSEDIDDVTTSRAAEPKTAILGDRLVSCSRVAYGLAALPLYPQVLDLPRQQYGDYFLLLELLRAFPSQPVSIAGIMQLLERRGINTHACQLHILALLEGHLPPGLVPLEQDRNCLTESSKQYLDGHALTAAPLFLKEGNQVYRPNLEQCRRLQEYLSQVMANTKQTLEEPFAVNLSLAVE</sequence>
<feature type="region of interest" description="Disordered" evidence="1">
    <location>
        <begin position="21"/>
        <end position="46"/>
    </location>
</feature>
<protein>
    <recommendedName>
        <fullName evidence="4">Molecular chaperone</fullName>
    </recommendedName>
</protein>
<gene>
    <name evidence="2" type="ORF">NC998_02740</name>
</gene>
<reference evidence="2 3" key="1">
    <citation type="submission" date="2022-04" db="EMBL/GenBank/DDBJ databases">
        <title>Positive selection, recombination, and allopatry shape intraspecific diversity of widespread and dominant cyanobacteria.</title>
        <authorList>
            <person name="Wei J."/>
            <person name="Shu W."/>
            <person name="Hu C."/>
        </authorList>
    </citation>
    <scope>NUCLEOTIDE SEQUENCE [LARGE SCALE GENOMIC DNA]</scope>
    <source>
        <strain evidence="2 3">GB2-A4</strain>
    </source>
</reference>
<dbReference type="RefSeq" id="WP_190431661.1">
    <property type="nucleotide sequence ID" value="NZ_JAMPKM010000001.1"/>
</dbReference>
<dbReference type="InterPro" id="IPR043129">
    <property type="entry name" value="ATPase_NBD"/>
</dbReference>
<keyword evidence="3" id="KW-1185">Reference proteome</keyword>
<dbReference type="EMBL" id="JAMPKM010000001">
    <property type="protein sequence ID" value="MEP0816007.1"/>
    <property type="molecule type" value="Genomic_DNA"/>
</dbReference>
<dbReference type="Proteomes" id="UP001464891">
    <property type="component" value="Unassembled WGS sequence"/>
</dbReference>
<proteinExistence type="predicted"/>
<evidence type="ECO:0000313" key="2">
    <source>
        <dbReference type="EMBL" id="MEP0816007.1"/>
    </source>
</evidence>
<accession>A0ABV0J2K8</accession>
<evidence type="ECO:0000313" key="3">
    <source>
        <dbReference type="Proteomes" id="UP001464891"/>
    </source>
</evidence>
<evidence type="ECO:0000256" key="1">
    <source>
        <dbReference type="SAM" id="MobiDB-lite"/>
    </source>
</evidence>
<comment type="caution">
    <text evidence="2">The sequence shown here is derived from an EMBL/GenBank/DDBJ whole genome shotgun (WGS) entry which is preliminary data.</text>
</comment>
<evidence type="ECO:0008006" key="4">
    <source>
        <dbReference type="Google" id="ProtNLM"/>
    </source>
</evidence>
<dbReference type="SUPFAM" id="SSF53067">
    <property type="entry name" value="Actin-like ATPase domain"/>
    <property type="match status" value="2"/>
</dbReference>